<sequence>METWQNRADDHTTYTMMSKAPKQINKLRNNVKRRQLSNIVFTQYEETTSGNGDKTDSWLMKSLIRTPGRPSKRTVNPGGTPPISNRSLRRLNRDTKLVIKDRRHLTNLPLQDIQQFKSTNLPNLSKAQYSFSKTYCVMMTYEEVRMAVHNSLVCDDGSKMGFHTQA</sequence>
<accession>A0AAE0T0S2</accession>
<dbReference type="EMBL" id="JAEAOA010001967">
    <property type="protein sequence ID" value="KAK3601428.1"/>
    <property type="molecule type" value="Genomic_DNA"/>
</dbReference>
<dbReference type="Proteomes" id="UP001195483">
    <property type="component" value="Unassembled WGS sequence"/>
</dbReference>
<reference evidence="1" key="2">
    <citation type="journal article" date="2021" name="Genome Biol. Evol.">
        <title>Developing a high-quality reference genome for a parasitic bivalve with doubly uniparental inheritance (Bivalvia: Unionida).</title>
        <authorList>
            <person name="Smith C.H."/>
        </authorList>
    </citation>
    <scope>NUCLEOTIDE SEQUENCE</scope>
    <source>
        <strain evidence="1">CHS0354</strain>
        <tissue evidence="1">Mantle</tissue>
    </source>
</reference>
<evidence type="ECO:0000313" key="2">
    <source>
        <dbReference type="Proteomes" id="UP001195483"/>
    </source>
</evidence>
<reference evidence="1" key="1">
    <citation type="journal article" date="2021" name="Genome Biol. Evol.">
        <title>A High-Quality Reference Genome for a Parasitic Bivalve with Doubly Uniparental Inheritance (Bivalvia: Unionida).</title>
        <authorList>
            <person name="Smith C.H."/>
        </authorList>
    </citation>
    <scope>NUCLEOTIDE SEQUENCE</scope>
    <source>
        <strain evidence="1">CHS0354</strain>
    </source>
</reference>
<organism evidence="1 2">
    <name type="scientific">Potamilus streckersoni</name>
    <dbReference type="NCBI Taxonomy" id="2493646"/>
    <lineage>
        <taxon>Eukaryota</taxon>
        <taxon>Metazoa</taxon>
        <taxon>Spiralia</taxon>
        <taxon>Lophotrochozoa</taxon>
        <taxon>Mollusca</taxon>
        <taxon>Bivalvia</taxon>
        <taxon>Autobranchia</taxon>
        <taxon>Heteroconchia</taxon>
        <taxon>Palaeoheterodonta</taxon>
        <taxon>Unionida</taxon>
        <taxon>Unionoidea</taxon>
        <taxon>Unionidae</taxon>
        <taxon>Ambleminae</taxon>
        <taxon>Lampsilini</taxon>
        <taxon>Potamilus</taxon>
    </lineage>
</organism>
<gene>
    <name evidence="1" type="ORF">CHS0354_033549</name>
</gene>
<dbReference type="AlphaFoldDB" id="A0AAE0T0S2"/>
<feature type="non-terminal residue" evidence="1">
    <location>
        <position position="166"/>
    </location>
</feature>
<reference evidence="1" key="3">
    <citation type="submission" date="2023-05" db="EMBL/GenBank/DDBJ databases">
        <authorList>
            <person name="Smith C.H."/>
        </authorList>
    </citation>
    <scope>NUCLEOTIDE SEQUENCE</scope>
    <source>
        <strain evidence="1">CHS0354</strain>
        <tissue evidence="1">Mantle</tissue>
    </source>
</reference>
<proteinExistence type="predicted"/>
<comment type="caution">
    <text evidence="1">The sequence shown here is derived from an EMBL/GenBank/DDBJ whole genome shotgun (WGS) entry which is preliminary data.</text>
</comment>
<name>A0AAE0T0S2_9BIVA</name>
<keyword evidence="2" id="KW-1185">Reference proteome</keyword>
<evidence type="ECO:0000313" key="1">
    <source>
        <dbReference type="EMBL" id="KAK3601428.1"/>
    </source>
</evidence>
<protein>
    <submittedName>
        <fullName evidence="1">Uncharacterized protein</fullName>
    </submittedName>
</protein>